<sequence length="243" mass="26161">MVPALHQGLVAPGCRNNPLSVPLNRNFRRPRFLRGEGEGAESSGGVGGAFAQGSEVAISWETDGAQSRSEKTAAGPRYFRLLQLLGNQTANQASSRQLVLFLSSSSSLRLTPVSCVSLHLCSRAHQSAEATVARADVSVCIWCERRTARNGLTLNTLFTQCQLRQYRVTQRGQHNLSCCHISTMALICQPTAGSIPLKLIISAGPYTVQLFDQRGHGVGDGVGCDQKIVPQVPSRACDKKMGK</sequence>
<keyword evidence="2" id="KW-1185">Reference proteome</keyword>
<dbReference type="Proteomes" id="UP000518266">
    <property type="component" value="Unassembled WGS sequence"/>
</dbReference>
<reference evidence="1 2" key="1">
    <citation type="submission" date="2020-03" db="EMBL/GenBank/DDBJ databases">
        <title>Dissostichus mawsoni Genome sequencing and assembly.</title>
        <authorList>
            <person name="Park H."/>
        </authorList>
    </citation>
    <scope>NUCLEOTIDE SEQUENCE [LARGE SCALE GENOMIC DNA]</scope>
    <source>
        <strain evidence="1">DM0001</strain>
        <tissue evidence="1">Muscle</tissue>
    </source>
</reference>
<evidence type="ECO:0000313" key="1">
    <source>
        <dbReference type="EMBL" id="KAF3850155.1"/>
    </source>
</evidence>
<dbReference type="AlphaFoldDB" id="A0A7J5YL25"/>
<protein>
    <submittedName>
        <fullName evidence="1">Uncharacterized protein</fullName>
    </submittedName>
</protein>
<organism evidence="1 2">
    <name type="scientific">Dissostichus mawsoni</name>
    <name type="common">Antarctic cod</name>
    <dbReference type="NCBI Taxonomy" id="36200"/>
    <lineage>
        <taxon>Eukaryota</taxon>
        <taxon>Metazoa</taxon>
        <taxon>Chordata</taxon>
        <taxon>Craniata</taxon>
        <taxon>Vertebrata</taxon>
        <taxon>Euteleostomi</taxon>
        <taxon>Actinopterygii</taxon>
        <taxon>Neopterygii</taxon>
        <taxon>Teleostei</taxon>
        <taxon>Neoteleostei</taxon>
        <taxon>Acanthomorphata</taxon>
        <taxon>Eupercaria</taxon>
        <taxon>Perciformes</taxon>
        <taxon>Notothenioidei</taxon>
        <taxon>Nototheniidae</taxon>
        <taxon>Dissostichus</taxon>
    </lineage>
</organism>
<name>A0A7J5YL25_DISMA</name>
<dbReference type="EMBL" id="JAAKFY010000011">
    <property type="protein sequence ID" value="KAF3850155.1"/>
    <property type="molecule type" value="Genomic_DNA"/>
</dbReference>
<comment type="caution">
    <text evidence="1">The sequence shown here is derived from an EMBL/GenBank/DDBJ whole genome shotgun (WGS) entry which is preliminary data.</text>
</comment>
<evidence type="ECO:0000313" key="2">
    <source>
        <dbReference type="Proteomes" id="UP000518266"/>
    </source>
</evidence>
<proteinExistence type="predicted"/>
<accession>A0A7J5YL25</accession>
<gene>
    <name evidence="1" type="ORF">F7725_019874</name>
</gene>